<name>A0AAW1SF52_9CHLO</name>
<reference evidence="2 3" key="1">
    <citation type="journal article" date="2024" name="Nat. Commun.">
        <title>Phylogenomics reveals the evolutionary origins of lichenization in chlorophyte algae.</title>
        <authorList>
            <person name="Puginier C."/>
            <person name="Libourel C."/>
            <person name="Otte J."/>
            <person name="Skaloud P."/>
            <person name="Haon M."/>
            <person name="Grisel S."/>
            <person name="Petersen M."/>
            <person name="Berrin J.G."/>
            <person name="Delaux P.M."/>
            <person name="Dal Grande F."/>
            <person name="Keller J."/>
        </authorList>
    </citation>
    <scope>NUCLEOTIDE SEQUENCE [LARGE SCALE GENOMIC DNA]</scope>
    <source>
        <strain evidence="2 3">SAG 2145</strain>
    </source>
</reference>
<evidence type="ECO:0000256" key="1">
    <source>
        <dbReference type="SAM" id="MobiDB-lite"/>
    </source>
</evidence>
<evidence type="ECO:0000313" key="3">
    <source>
        <dbReference type="Proteomes" id="UP001438707"/>
    </source>
</evidence>
<feature type="region of interest" description="Disordered" evidence="1">
    <location>
        <begin position="1"/>
        <end position="83"/>
    </location>
</feature>
<gene>
    <name evidence="2" type="ORF">WJX74_002610</name>
</gene>
<sequence>MSSKRKSLPTTGRGSIANFFKPATQESKTSQAPPALKSPCKLQGLNRKQPLQPQELNTPLQPPSCASGQKRMPSPANAPSNKKQKVGLILFWPGYLLTAGKSAVPVLPQTS</sequence>
<proteinExistence type="predicted"/>
<evidence type="ECO:0000313" key="2">
    <source>
        <dbReference type="EMBL" id="KAK9844445.1"/>
    </source>
</evidence>
<dbReference type="Proteomes" id="UP001438707">
    <property type="component" value="Unassembled WGS sequence"/>
</dbReference>
<feature type="compositionally biased region" description="Polar residues" evidence="1">
    <location>
        <begin position="49"/>
        <end position="67"/>
    </location>
</feature>
<protein>
    <submittedName>
        <fullName evidence="2">Uncharacterized protein</fullName>
    </submittedName>
</protein>
<organism evidence="2 3">
    <name type="scientific">Apatococcus lobatus</name>
    <dbReference type="NCBI Taxonomy" id="904363"/>
    <lineage>
        <taxon>Eukaryota</taxon>
        <taxon>Viridiplantae</taxon>
        <taxon>Chlorophyta</taxon>
        <taxon>core chlorophytes</taxon>
        <taxon>Trebouxiophyceae</taxon>
        <taxon>Chlorellales</taxon>
        <taxon>Chlorellaceae</taxon>
        <taxon>Apatococcus</taxon>
    </lineage>
</organism>
<dbReference type="EMBL" id="JALJOS010000001">
    <property type="protein sequence ID" value="KAK9844445.1"/>
    <property type="molecule type" value="Genomic_DNA"/>
</dbReference>
<comment type="caution">
    <text evidence="2">The sequence shown here is derived from an EMBL/GenBank/DDBJ whole genome shotgun (WGS) entry which is preliminary data.</text>
</comment>
<keyword evidence="3" id="KW-1185">Reference proteome</keyword>
<accession>A0AAW1SF52</accession>
<dbReference type="AlphaFoldDB" id="A0AAW1SF52"/>